<protein>
    <submittedName>
        <fullName evidence="1">Uncharacterized protein</fullName>
    </submittedName>
</protein>
<dbReference type="RefSeq" id="WP_010511845.1">
    <property type="nucleotide sequence ID" value="NZ_BANI01000075.1"/>
</dbReference>
<dbReference type="EMBL" id="BANI01000075">
    <property type="protein sequence ID" value="GAN96597.1"/>
    <property type="molecule type" value="Genomic_DNA"/>
</dbReference>
<dbReference type="AlphaFoldDB" id="A0A0D6PZ46"/>
<name>A0A0D6PZ46_KOMEU</name>
<proteinExistence type="predicted"/>
<organism evidence="1 2">
    <name type="scientific">Komagataeibacter europaeus NBRC 3261</name>
    <dbReference type="NCBI Taxonomy" id="1234669"/>
    <lineage>
        <taxon>Bacteria</taxon>
        <taxon>Pseudomonadati</taxon>
        <taxon>Pseudomonadota</taxon>
        <taxon>Alphaproteobacteria</taxon>
        <taxon>Acetobacterales</taxon>
        <taxon>Acetobacteraceae</taxon>
        <taxon>Komagataeibacter</taxon>
    </lineage>
</organism>
<comment type="caution">
    <text evidence="1">The sequence shown here is derived from an EMBL/GenBank/DDBJ whole genome shotgun (WGS) entry which is preliminary data.</text>
</comment>
<gene>
    <name evidence="1" type="ORF">Geu3261_0081_014</name>
</gene>
<evidence type="ECO:0000313" key="2">
    <source>
        <dbReference type="Proteomes" id="UP000032675"/>
    </source>
</evidence>
<reference evidence="1 2" key="1">
    <citation type="submission" date="2012-11" db="EMBL/GenBank/DDBJ databases">
        <title>Whole genome sequence of Gluconacetobacter europaeus NBRC3261.</title>
        <authorList>
            <person name="Azuma Y."/>
            <person name="Higashiura N."/>
            <person name="Hirakawa H."/>
            <person name="Matsushita K."/>
        </authorList>
    </citation>
    <scope>NUCLEOTIDE SEQUENCE [LARGE SCALE GENOMIC DNA]</scope>
    <source>
        <strain evidence="1 2">NBRC 3261</strain>
    </source>
</reference>
<evidence type="ECO:0000313" key="1">
    <source>
        <dbReference type="EMBL" id="GAN96597.1"/>
    </source>
</evidence>
<accession>A0A0D6PZ46</accession>
<dbReference type="Proteomes" id="UP000032675">
    <property type="component" value="Unassembled WGS sequence"/>
</dbReference>
<sequence>MFRIRTGKHLGRTLSAIAHRSHAFPGIIRRMASPRPRFDGNALPRHADFMTLEDCRKSYNSVVPQGRMEPEYYILRMLKHNARNP</sequence>